<accession>A0A1L9PGV0</accession>
<feature type="transmembrane region" description="Helical" evidence="1">
    <location>
        <begin position="445"/>
        <end position="463"/>
    </location>
</feature>
<keyword evidence="3" id="KW-1185">Reference proteome</keyword>
<reference evidence="3" key="1">
    <citation type="journal article" date="2017" name="Genome Biol.">
        <title>Comparative genomics reveals high biological diversity and specific adaptations in the industrially and medically important fungal genus Aspergillus.</title>
        <authorList>
            <person name="de Vries R.P."/>
            <person name="Riley R."/>
            <person name="Wiebenga A."/>
            <person name="Aguilar-Osorio G."/>
            <person name="Amillis S."/>
            <person name="Uchima C.A."/>
            <person name="Anderluh G."/>
            <person name="Asadollahi M."/>
            <person name="Askin M."/>
            <person name="Barry K."/>
            <person name="Battaglia E."/>
            <person name="Bayram O."/>
            <person name="Benocci T."/>
            <person name="Braus-Stromeyer S.A."/>
            <person name="Caldana C."/>
            <person name="Canovas D."/>
            <person name="Cerqueira G.C."/>
            <person name="Chen F."/>
            <person name="Chen W."/>
            <person name="Choi C."/>
            <person name="Clum A."/>
            <person name="Dos Santos R.A."/>
            <person name="Damasio A.R."/>
            <person name="Diallinas G."/>
            <person name="Emri T."/>
            <person name="Fekete E."/>
            <person name="Flipphi M."/>
            <person name="Freyberg S."/>
            <person name="Gallo A."/>
            <person name="Gournas C."/>
            <person name="Habgood R."/>
            <person name="Hainaut M."/>
            <person name="Harispe M.L."/>
            <person name="Henrissat B."/>
            <person name="Hilden K.S."/>
            <person name="Hope R."/>
            <person name="Hossain A."/>
            <person name="Karabika E."/>
            <person name="Karaffa L."/>
            <person name="Karanyi Z."/>
            <person name="Krasevec N."/>
            <person name="Kuo A."/>
            <person name="Kusch H."/>
            <person name="LaButti K."/>
            <person name="Lagendijk E.L."/>
            <person name="Lapidus A."/>
            <person name="Levasseur A."/>
            <person name="Lindquist E."/>
            <person name="Lipzen A."/>
            <person name="Logrieco A.F."/>
            <person name="MacCabe A."/>
            <person name="Maekelae M.R."/>
            <person name="Malavazi I."/>
            <person name="Melin P."/>
            <person name="Meyer V."/>
            <person name="Mielnichuk N."/>
            <person name="Miskei M."/>
            <person name="Molnar A.P."/>
            <person name="Mule G."/>
            <person name="Ngan C.Y."/>
            <person name="Orejas M."/>
            <person name="Orosz E."/>
            <person name="Ouedraogo J.P."/>
            <person name="Overkamp K.M."/>
            <person name="Park H.-S."/>
            <person name="Perrone G."/>
            <person name="Piumi F."/>
            <person name="Punt P.J."/>
            <person name="Ram A.F."/>
            <person name="Ramon A."/>
            <person name="Rauscher S."/>
            <person name="Record E."/>
            <person name="Riano-Pachon D.M."/>
            <person name="Robert V."/>
            <person name="Roehrig J."/>
            <person name="Ruller R."/>
            <person name="Salamov A."/>
            <person name="Salih N.S."/>
            <person name="Samson R.A."/>
            <person name="Sandor E."/>
            <person name="Sanguinetti M."/>
            <person name="Schuetze T."/>
            <person name="Sepcic K."/>
            <person name="Shelest E."/>
            <person name="Sherlock G."/>
            <person name="Sophianopoulou V."/>
            <person name="Squina F.M."/>
            <person name="Sun H."/>
            <person name="Susca A."/>
            <person name="Todd R.B."/>
            <person name="Tsang A."/>
            <person name="Unkles S.E."/>
            <person name="van de Wiele N."/>
            <person name="van Rossen-Uffink D."/>
            <person name="Oliveira J.V."/>
            <person name="Vesth T.C."/>
            <person name="Visser J."/>
            <person name="Yu J.-H."/>
            <person name="Zhou M."/>
            <person name="Andersen M.R."/>
            <person name="Archer D.B."/>
            <person name="Baker S.E."/>
            <person name="Benoit I."/>
            <person name="Brakhage A.A."/>
            <person name="Braus G.H."/>
            <person name="Fischer R."/>
            <person name="Frisvad J.C."/>
            <person name="Goldman G.H."/>
            <person name="Houbraken J."/>
            <person name="Oakley B."/>
            <person name="Pocsi I."/>
            <person name="Scazzocchio C."/>
            <person name="Seiboth B."/>
            <person name="vanKuyk P.A."/>
            <person name="Wortman J."/>
            <person name="Dyer P.S."/>
            <person name="Grigoriev I.V."/>
        </authorList>
    </citation>
    <scope>NUCLEOTIDE SEQUENCE [LARGE SCALE GENOMIC DNA]</scope>
    <source>
        <strain evidence="3">CBS 583.65</strain>
    </source>
</reference>
<gene>
    <name evidence="2" type="ORF">ASPVEDRAFT_70945</name>
</gene>
<dbReference type="Proteomes" id="UP000184073">
    <property type="component" value="Unassembled WGS sequence"/>
</dbReference>
<protein>
    <submittedName>
        <fullName evidence="2">Uncharacterized protein</fullName>
    </submittedName>
</protein>
<sequence length="465" mass="53255">MSRLVSQVLPVVVLALIAWAGRWKFRKQFFSGKSGRGAFALAALPGRIRILARNRRQSESSWIASFQYWSSLLLLAIFGIICQRDEISLSLPAYSIDSLANGSKRLLKSTCESLKTVPKDGLFKYHFFLVGGEEAPQLAAYDGGWVPTKTADTHVNTEPWSQSNESPGLELDNNKVLLQLCRVDYRGREHQDTWIVHLPEHKEVRNHSQALSRLVQAEIWETAIFTIIMALVIIYLLKSPTVRFIVILVLVLLLLGHGKLWWEIQRLVVRLHGDYQNYATLHLILCSKASKFLYPDRNPEESQSIPDFLWVTMVKSKEASTQEGVRGYTVCATSIVEVKNYRDRLYERHFRVATIPYTGGFVCFLSILHGIEWCLTTTLVPTYDFSQQHFVFISVCGTFMRGFISKDLYPFFAITCILLDCFLDYTEFRHNEAVYDTFGRFRDMFYIISAVAVYGCLVDYIGVVF</sequence>
<organism evidence="2 3">
    <name type="scientific">Aspergillus versicolor CBS 583.65</name>
    <dbReference type="NCBI Taxonomy" id="1036611"/>
    <lineage>
        <taxon>Eukaryota</taxon>
        <taxon>Fungi</taxon>
        <taxon>Dikarya</taxon>
        <taxon>Ascomycota</taxon>
        <taxon>Pezizomycotina</taxon>
        <taxon>Eurotiomycetes</taxon>
        <taxon>Eurotiomycetidae</taxon>
        <taxon>Eurotiales</taxon>
        <taxon>Aspergillaceae</taxon>
        <taxon>Aspergillus</taxon>
        <taxon>Aspergillus subgen. Nidulantes</taxon>
    </lineage>
</organism>
<feature type="transmembrane region" description="Helical" evidence="1">
    <location>
        <begin position="243"/>
        <end position="262"/>
    </location>
</feature>
<dbReference type="AlphaFoldDB" id="A0A1L9PGV0"/>
<dbReference type="OrthoDB" id="10548753at2759"/>
<keyword evidence="1" id="KW-0472">Membrane</keyword>
<dbReference type="VEuPathDB" id="FungiDB:ASPVEDRAFT_70945"/>
<feature type="transmembrane region" description="Helical" evidence="1">
    <location>
        <begin position="352"/>
        <end position="371"/>
    </location>
</feature>
<dbReference type="RefSeq" id="XP_040666511.1">
    <property type="nucleotide sequence ID" value="XM_040816093.1"/>
</dbReference>
<keyword evidence="1" id="KW-1133">Transmembrane helix</keyword>
<evidence type="ECO:0000313" key="2">
    <source>
        <dbReference type="EMBL" id="OJJ00749.1"/>
    </source>
</evidence>
<dbReference type="GeneID" id="63731604"/>
<name>A0A1L9PGV0_ASPVE</name>
<keyword evidence="1" id="KW-0812">Transmembrane</keyword>
<proteinExistence type="predicted"/>
<feature type="transmembrane region" description="Helical" evidence="1">
    <location>
        <begin position="219"/>
        <end position="237"/>
    </location>
</feature>
<evidence type="ECO:0000256" key="1">
    <source>
        <dbReference type="SAM" id="Phobius"/>
    </source>
</evidence>
<dbReference type="EMBL" id="KV878127">
    <property type="protein sequence ID" value="OJJ00749.1"/>
    <property type="molecule type" value="Genomic_DNA"/>
</dbReference>
<evidence type="ECO:0000313" key="3">
    <source>
        <dbReference type="Proteomes" id="UP000184073"/>
    </source>
</evidence>